<evidence type="ECO:0000256" key="1">
    <source>
        <dbReference type="SAM" id="MobiDB-lite"/>
    </source>
</evidence>
<protein>
    <submittedName>
        <fullName evidence="2">Uncharacterized protein</fullName>
    </submittedName>
</protein>
<name>A0A3M6URB1_POCDA</name>
<gene>
    <name evidence="2" type="ORF">pdam_00006272</name>
</gene>
<reference evidence="2 3" key="1">
    <citation type="journal article" date="2018" name="Sci. Rep.">
        <title>Comparative analysis of the Pocillopora damicornis genome highlights role of immune system in coral evolution.</title>
        <authorList>
            <person name="Cunning R."/>
            <person name="Bay R.A."/>
            <person name="Gillette P."/>
            <person name="Baker A.C."/>
            <person name="Traylor-Knowles N."/>
        </authorList>
    </citation>
    <scope>NUCLEOTIDE SEQUENCE [LARGE SCALE GENOMIC DNA]</scope>
    <source>
        <strain evidence="2">RSMAS</strain>
        <tissue evidence="2">Whole animal</tissue>
    </source>
</reference>
<dbReference type="Proteomes" id="UP000275408">
    <property type="component" value="Unassembled WGS sequence"/>
</dbReference>
<accession>A0A3M6URB1</accession>
<organism evidence="2 3">
    <name type="scientific">Pocillopora damicornis</name>
    <name type="common">Cauliflower coral</name>
    <name type="synonym">Millepora damicornis</name>
    <dbReference type="NCBI Taxonomy" id="46731"/>
    <lineage>
        <taxon>Eukaryota</taxon>
        <taxon>Metazoa</taxon>
        <taxon>Cnidaria</taxon>
        <taxon>Anthozoa</taxon>
        <taxon>Hexacorallia</taxon>
        <taxon>Scleractinia</taxon>
        <taxon>Astrocoeniina</taxon>
        <taxon>Pocilloporidae</taxon>
        <taxon>Pocillopora</taxon>
    </lineage>
</organism>
<sequence>MFTYLKTQKGINFMAAHRRNTKPPNVRWRVRSYTLLKNIMPRFREKILMMPMPYIPCSSSPTIRDKILVIMGKRENLKQERNSVTGRPLTGSNRPHVNSLKNFPSNLTPTAPPNPSKNILHAKKYPTSLGPKQRGLLMTKRLVTPSRPIVVRVRMATTKTSRSKLFLPTSLCFLNMLTRTFKLLISKKLCFSWVAFSWLSGTRKITQRPHIK</sequence>
<proteinExistence type="predicted"/>
<dbReference type="EMBL" id="RCHS01000990">
    <property type="protein sequence ID" value="RMX55878.1"/>
    <property type="molecule type" value="Genomic_DNA"/>
</dbReference>
<dbReference type="AlphaFoldDB" id="A0A3M6URB1"/>
<feature type="compositionally biased region" description="Polar residues" evidence="1">
    <location>
        <begin position="82"/>
        <end position="109"/>
    </location>
</feature>
<keyword evidence="3" id="KW-1185">Reference proteome</keyword>
<evidence type="ECO:0000313" key="2">
    <source>
        <dbReference type="EMBL" id="RMX55878.1"/>
    </source>
</evidence>
<comment type="caution">
    <text evidence="2">The sequence shown here is derived from an EMBL/GenBank/DDBJ whole genome shotgun (WGS) entry which is preliminary data.</text>
</comment>
<evidence type="ECO:0000313" key="3">
    <source>
        <dbReference type="Proteomes" id="UP000275408"/>
    </source>
</evidence>
<feature type="region of interest" description="Disordered" evidence="1">
    <location>
        <begin position="80"/>
        <end position="120"/>
    </location>
</feature>